<name>A0A9D9HUB9_9BACT</name>
<reference evidence="5" key="1">
    <citation type="submission" date="2020-10" db="EMBL/GenBank/DDBJ databases">
        <authorList>
            <person name="Gilroy R."/>
        </authorList>
    </citation>
    <scope>NUCLEOTIDE SEQUENCE</scope>
    <source>
        <strain evidence="5">G3-3990</strain>
    </source>
</reference>
<feature type="domain" description="ATP-grasp" evidence="4">
    <location>
        <begin position="83"/>
        <end position="279"/>
    </location>
</feature>
<dbReference type="PANTHER" id="PTHR23132:SF14">
    <property type="entry name" value="ATP-GRASP DOMAIN-CONTAINING PROTEIN"/>
    <property type="match status" value="1"/>
</dbReference>
<dbReference type="Gene3D" id="3.30.1490.20">
    <property type="entry name" value="ATP-grasp fold, A domain"/>
    <property type="match status" value="1"/>
</dbReference>
<dbReference type="GO" id="GO:0008716">
    <property type="term" value="F:D-alanine-D-alanine ligase activity"/>
    <property type="evidence" value="ECO:0007669"/>
    <property type="project" value="InterPro"/>
</dbReference>
<organism evidence="5 6">
    <name type="scientific">Candidatus Gallipaludibacter merdavium</name>
    <dbReference type="NCBI Taxonomy" id="2840839"/>
    <lineage>
        <taxon>Bacteria</taxon>
        <taxon>Pseudomonadati</taxon>
        <taxon>Bacteroidota</taxon>
        <taxon>Bacteroidia</taxon>
        <taxon>Bacteroidales</taxon>
        <taxon>Candidatus Gallipaludibacter</taxon>
    </lineage>
</organism>
<protein>
    <submittedName>
        <fullName evidence="5">ATP-grasp domain-containing protein</fullName>
    </submittedName>
</protein>
<dbReference type="EMBL" id="JADIMG010000072">
    <property type="protein sequence ID" value="MBO8460140.1"/>
    <property type="molecule type" value="Genomic_DNA"/>
</dbReference>
<dbReference type="PANTHER" id="PTHR23132">
    <property type="entry name" value="D-ALANINE--D-ALANINE LIGASE"/>
    <property type="match status" value="1"/>
</dbReference>
<dbReference type="GO" id="GO:0005524">
    <property type="term" value="F:ATP binding"/>
    <property type="evidence" value="ECO:0007669"/>
    <property type="project" value="UniProtKB-UniRule"/>
</dbReference>
<dbReference type="InterPro" id="IPR011761">
    <property type="entry name" value="ATP-grasp"/>
</dbReference>
<evidence type="ECO:0000256" key="2">
    <source>
        <dbReference type="ARBA" id="ARBA00022598"/>
    </source>
</evidence>
<dbReference type="Gene3D" id="3.30.470.20">
    <property type="entry name" value="ATP-grasp fold, B domain"/>
    <property type="match status" value="1"/>
</dbReference>
<accession>A0A9D9HUB9</accession>
<dbReference type="InterPro" id="IPR011095">
    <property type="entry name" value="Dala_Dala_lig_C"/>
</dbReference>
<dbReference type="PROSITE" id="PS50975">
    <property type="entry name" value="ATP_GRASP"/>
    <property type="match status" value="1"/>
</dbReference>
<keyword evidence="3" id="KW-0067">ATP-binding</keyword>
<comment type="similarity">
    <text evidence="1">Belongs to the D-alanine--D-alanine ligase family.</text>
</comment>
<keyword evidence="3" id="KW-0547">Nucleotide-binding</keyword>
<dbReference type="InterPro" id="IPR013815">
    <property type="entry name" value="ATP_grasp_subdomain_1"/>
</dbReference>
<keyword evidence="2" id="KW-0436">Ligase</keyword>
<comment type="caution">
    <text evidence="5">The sequence shown here is derived from an EMBL/GenBank/DDBJ whole genome shotgun (WGS) entry which is preliminary data.</text>
</comment>
<gene>
    <name evidence="5" type="ORF">IAA73_07405</name>
</gene>
<dbReference type="GO" id="GO:0046872">
    <property type="term" value="F:metal ion binding"/>
    <property type="evidence" value="ECO:0007669"/>
    <property type="project" value="InterPro"/>
</dbReference>
<evidence type="ECO:0000313" key="6">
    <source>
        <dbReference type="Proteomes" id="UP000823641"/>
    </source>
</evidence>
<dbReference type="SUPFAM" id="SSF56059">
    <property type="entry name" value="Glutathione synthetase ATP-binding domain-like"/>
    <property type="match status" value="1"/>
</dbReference>
<dbReference type="AlphaFoldDB" id="A0A9D9HUB9"/>
<evidence type="ECO:0000256" key="1">
    <source>
        <dbReference type="ARBA" id="ARBA00010871"/>
    </source>
</evidence>
<evidence type="ECO:0000259" key="4">
    <source>
        <dbReference type="PROSITE" id="PS50975"/>
    </source>
</evidence>
<dbReference type="Proteomes" id="UP000823641">
    <property type="component" value="Unassembled WGS sequence"/>
</dbReference>
<evidence type="ECO:0000313" key="5">
    <source>
        <dbReference type="EMBL" id="MBO8460140.1"/>
    </source>
</evidence>
<reference evidence="5" key="2">
    <citation type="journal article" date="2021" name="PeerJ">
        <title>Extensive microbial diversity within the chicken gut microbiome revealed by metagenomics and culture.</title>
        <authorList>
            <person name="Gilroy R."/>
            <person name="Ravi A."/>
            <person name="Getino M."/>
            <person name="Pursley I."/>
            <person name="Horton D.L."/>
            <person name="Alikhan N.F."/>
            <person name="Baker D."/>
            <person name="Gharbi K."/>
            <person name="Hall N."/>
            <person name="Watson M."/>
            <person name="Adriaenssens E.M."/>
            <person name="Foster-Nyarko E."/>
            <person name="Jarju S."/>
            <person name="Secka A."/>
            <person name="Antonio M."/>
            <person name="Oren A."/>
            <person name="Chaudhuri R.R."/>
            <person name="La Ragione R."/>
            <person name="Hildebrand F."/>
            <person name="Pallen M.J."/>
        </authorList>
    </citation>
    <scope>NUCLEOTIDE SEQUENCE</scope>
    <source>
        <strain evidence="5">G3-3990</strain>
    </source>
</reference>
<evidence type="ECO:0000256" key="3">
    <source>
        <dbReference type="PROSITE-ProRule" id="PRU00409"/>
    </source>
</evidence>
<sequence length="284" mass="31900">MIWMIITEAEMGDGSQHVFHFNEEALGRDNIKLAVVDENDELDFINQNDIVISRTFNRKLIEKIKYKGVKNTSENFLLYELVKDKVILSDFLQAHGILAPKKYSIGEVKDGVKYFVKPRFGQDSLGITTDCICKSKADVIKQVDRIRAELNQNSIIEDFIDGTEYTVACVNNGTIVQAYAIEMDCSKAGGIQTYASKDGYEEYCSAVHDVELKKTAIDIFKLLGLKHHARMDFRKDMKGVYYLIDINLLPGLGPLADYAKCLLLSGNISYVDALKSIVNSASKD</sequence>
<proteinExistence type="inferred from homology"/>
<dbReference type="Pfam" id="PF07478">
    <property type="entry name" value="Dala_Dala_lig_C"/>
    <property type="match status" value="1"/>
</dbReference>